<sequence length="114" mass="12223">MTCSCIALYQVPRDPIELYTTISHPPILTHMYTLTVVSYIVATAALGQTSVGLSYNRCYQALHRPTSAGKVGVLPKGITTETDRVGPERPVTSGNPPVTGRTPTNATIVTSKCF</sequence>
<evidence type="ECO:0000313" key="2">
    <source>
        <dbReference type="EMBL" id="KAK5621747.1"/>
    </source>
</evidence>
<name>A0AAV9SKE7_9TELE</name>
<proteinExistence type="predicted"/>
<feature type="compositionally biased region" description="Polar residues" evidence="1">
    <location>
        <begin position="92"/>
        <end position="103"/>
    </location>
</feature>
<keyword evidence="3" id="KW-1185">Reference proteome</keyword>
<dbReference type="AlphaFoldDB" id="A0AAV9SKE7"/>
<dbReference type="Proteomes" id="UP001311232">
    <property type="component" value="Unassembled WGS sequence"/>
</dbReference>
<comment type="caution">
    <text evidence="2">The sequence shown here is derived from an EMBL/GenBank/DDBJ whole genome shotgun (WGS) entry which is preliminary data.</text>
</comment>
<evidence type="ECO:0000313" key="3">
    <source>
        <dbReference type="Proteomes" id="UP001311232"/>
    </source>
</evidence>
<organism evidence="2 3">
    <name type="scientific">Crenichthys baileyi</name>
    <name type="common">White River springfish</name>
    <dbReference type="NCBI Taxonomy" id="28760"/>
    <lineage>
        <taxon>Eukaryota</taxon>
        <taxon>Metazoa</taxon>
        <taxon>Chordata</taxon>
        <taxon>Craniata</taxon>
        <taxon>Vertebrata</taxon>
        <taxon>Euteleostomi</taxon>
        <taxon>Actinopterygii</taxon>
        <taxon>Neopterygii</taxon>
        <taxon>Teleostei</taxon>
        <taxon>Neoteleostei</taxon>
        <taxon>Acanthomorphata</taxon>
        <taxon>Ovalentaria</taxon>
        <taxon>Atherinomorphae</taxon>
        <taxon>Cyprinodontiformes</taxon>
        <taxon>Goodeidae</taxon>
        <taxon>Crenichthys</taxon>
    </lineage>
</organism>
<protein>
    <submittedName>
        <fullName evidence="2">Uncharacterized protein</fullName>
    </submittedName>
</protein>
<feature type="region of interest" description="Disordered" evidence="1">
    <location>
        <begin position="78"/>
        <end position="103"/>
    </location>
</feature>
<dbReference type="EMBL" id="JAHHUM010000294">
    <property type="protein sequence ID" value="KAK5621747.1"/>
    <property type="molecule type" value="Genomic_DNA"/>
</dbReference>
<evidence type="ECO:0000256" key="1">
    <source>
        <dbReference type="SAM" id="MobiDB-lite"/>
    </source>
</evidence>
<gene>
    <name evidence="2" type="ORF">CRENBAI_017931</name>
</gene>
<accession>A0AAV9SKE7</accession>
<reference evidence="2 3" key="1">
    <citation type="submission" date="2021-06" db="EMBL/GenBank/DDBJ databases">
        <authorList>
            <person name="Palmer J.M."/>
        </authorList>
    </citation>
    <scope>NUCLEOTIDE SEQUENCE [LARGE SCALE GENOMIC DNA]</scope>
    <source>
        <strain evidence="2 3">MEX-2019</strain>
        <tissue evidence="2">Muscle</tissue>
    </source>
</reference>